<dbReference type="AlphaFoldDB" id="A0A410H1U1"/>
<dbReference type="EC" id="4.1.3.38" evidence="8 10"/>
<keyword evidence="5" id="KW-0289">Folate biosynthesis</keyword>
<sequence length="299" mass="33598">MKFNTQIWLNGEPISQSGFDRGLLYGDGFFTTILLVDGQLANWDAHWARLNESQKRLGFPALNPVNMINDLIAFIKSRPAQPLEVIKILITRGEGGKGYQPLAKPRPSVFIQRLPFPEEGATESLTLENDRAWPFFRLKMTVSDIEASRQTQLAGLKHLNRLENVLARQALLDTEFDEAVMLDGDGQVISATQANLVLLKDGRLLTPKLTHSGVFGTCLRSLNHALQASGFEQTVEWSEIRREDVLSADELFCCNALRGVMPVSHFQGRAYAMHQSDKIAQAWLNWQQTNLTNIRGLRV</sequence>
<evidence type="ECO:0000313" key="12">
    <source>
        <dbReference type="Proteomes" id="UP000285478"/>
    </source>
</evidence>
<proteinExistence type="inferred from homology"/>
<dbReference type="GO" id="GO:0008696">
    <property type="term" value="F:4-amino-4-deoxychorismate lyase activity"/>
    <property type="evidence" value="ECO:0007669"/>
    <property type="project" value="UniProtKB-UniRule"/>
</dbReference>
<dbReference type="Gene3D" id="3.30.470.10">
    <property type="match status" value="1"/>
</dbReference>
<gene>
    <name evidence="11" type="primary">pabC</name>
    <name evidence="11" type="ORF">EPV75_04015</name>
</gene>
<keyword evidence="4" id="KW-0663">Pyridoxal phosphate</keyword>
<dbReference type="GO" id="GO:0008153">
    <property type="term" value="P:4-aminobenzoate biosynthetic process"/>
    <property type="evidence" value="ECO:0007669"/>
    <property type="project" value="UniProtKB-UniRule"/>
</dbReference>
<dbReference type="GO" id="GO:0046656">
    <property type="term" value="P:folic acid biosynthetic process"/>
    <property type="evidence" value="ECO:0007669"/>
    <property type="project" value="UniProtKB-KW"/>
</dbReference>
<reference evidence="11 12" key="1">
    <citation type="journal article" date="2018" name="Environ. Microbiol.">
        <title>Genomes of ubiquitous marine and hypersaline Hydrogenovibrio, Thiomicrorhabdus and Thiomicrospira spp. encode a diversity of mechanisms to sustain chemolithoautotrophy in heterogeneous environments.</title>
        <authorList>
            <person name="Scott K.M."/>
            <person name="Williams J."/>
            <person name="Porter C.M.B."/>
            <person name="Russel S."/>
            <person name="Harmer T.L."/>
            <person name="Paul J.H."/>
            <person name="Antonen K.M."/>
            <person name="Bridges M.K."/>
            <person name="Camper G.J."/>
            <person name="Campla C.K."/>
            <person name="Casella L.G."/>
            <person name="Chase E."/>
            <person name="Conrad J.W."/>
            <person name="Cruz M.C."/>
            <person name="Dunlap D.S."/>
            <person name="Duran L."/>
            <person name="Fahsbender E.M."/>
            <person name="Goldsmith D.B."/>
            <person name="Keeley R.F."/>
            <person name="Kondoff M.R."/>
            <person name="Kussy B.I."/>
            <person name="Lane M.K."/>
            <person name="Lawler S."/>
            <person name="Leigh B.A."/>
            <person name="Lewis C."/>
            <person name="Lostal L.M."/>
            <person name="Marking D."/>
            <person name="Mancera P.A."/>
            <person name="McClenthan E.C."/>
            <person name="McIntyre E.A."/>
            <person name="Mine J.A."/>
            <person name="Modi S."/>
            <person name="Moore B.D."/>
            <person name="Morgan W.A."/>
            <person name="Nelson K.M."/>
            <person name="Nguyen K.N."/>
            <person name="Ogburn N."/>
            <person name="Parrino D.G."/>
            <person name="Pedapudi A.D."/>
            <person name="Pelham R.P."/>
            <person name="Preece A.M."/>
            <person name="Rampersad E.A."/>
            <person name="Richardson J.C."/>
            <person name="Rodgers C.M."/>
            <person name="Schaffer B.L."/>
            <person name="Sheridan N.E."/>
            <person name="Solone M.R."/>
            <person name="Staley Z.R."/>
            <person name="Tabuchi M."/>
            <person name="Waide R.J."/>
            <person name="Wanjugi P.W."/>
            <person name="Young S."/>
            <person name="Clum A."/>
            <person name="Daum C."/>
            <person name="Huntemann M."/>
            <person name="Ivanova N."/>
            <person name="Kyrpides N."/>
            <person name="Mikhailova N."/>
            <person name="Palaniappan K."/>
            <person name="Pillay M."/>
            <person name="Reddy T.B.K."/>
            <person name="Shapiro N."/>
            <person name="Stamatis D."/>
            <person name="Varghese N."/>
            <person name="Woyke T."/>
            <person name="Boden R."/>
            <person name="Freyermuth S.K."/>
            <person name="Kerfeld C.A."/>
        </authorList>
    </citation>
    <scope>NUCLEOTIDE SEQUENCE [LARGE SCALE GENOMIC DNA]</scope>
    <source>
        <strain evidence="11 12">JR-2</strain>
    </source>
</reference>
<dbReference type="InterPro" id="IPR050571">
    <property type="entry name" value="Class-IV_PLP-Dep_Aminotrnsfr"/>
</dbReference>
<evidence type="ECO:0000256" key="8">
    <source>
        <dbReference type="ARBA" id="ARBA00035676"/>
    </source>
</evidence>
<comment type="subunit">
    <text evidence="3">Homodimer.</text>
</comment>
<evidence type="ECO:0000256" key="9">
    <source>
        <dbReference type="ARBA" id="ARBA00049529"/>
    </source>
</evidence>
<dbReference type="InterPro" id="IPR043131">
    <property type="entry name" value="BCAT-like_N"/>
</dbReference>
<dbReference type="GO" id="GO:0005829">
    <property type="term" value="C:cytosol"/>
    <property type="evidence" value="ECO:0007669"/>
    <property type="project" value="TreeGrafter"/>
</dbReference>
<evidence type="ECO:0000256" key="6">
    <source>
        <dbReference type="ARBA" id="ARBA00023239"/>
    </source>
</evidence>
<keyword evidence="6 11" id="KW-0456">Lyase</keyword>
<dbReference type="InterPro" id="IPR036038">
    <property type="entry name" value="Aminotransferase-like"/>
</dbReference>
<dbReference type="NCBIfam" id="TIGR03461">
    <property type="entry name" value="pabC_Proteo"/>
    <property type="match status" value="1"/>
</dbReference>
<evidence type="ECO:0000256" key="2">
    <source>
        <dbReference type="ARBA" id="ARBA00009320"/>
    </source>
</evidence>
<organism evidence="11 12">
    <name type="scientific">Hydrogenovibrio thermophilus</name>
    <dbReference type="NCBI Taxonomy" id="265883"/>
    <lineage>
        <taxon>Bacteria</taxon>
        <taxon>Pseudomonadati</taxon>
        <taxon>Pseudomonadota</taxon>
        <taxon>Gammaproteobacteria</taxon>
        <taxon>Thiotrichales</taxon>
        <taxon>Piscirickettsiaceae</taxon>
        <taxon>Hydrogenovibrio</taxon>
    </lineage>
</organism>
<comment type="cofactor">
    <cofactor evidence="1">
        <name>pyridoxal 5'-phosphate</name>
        <dbReference type="ChEBI" id="CHEBI:597326"/>
    </cofactor>
</comment>
<dbReference type="EMBL" id="CP035033">
    <property type="protein sequence ID" value="QAB14900.1"/>
    <property type="molecule type" value="Genomic_DNA"/>
</dbReference>
<dbReference type="PANTHER" id="PTHR42743">
    <property type="entry name" value="AMINO-ACID AMINOTRANSFERASE"/>
    <property type="match status" value="1"/>
</dbReference>
<evidence type="ECO:0000256" key="1">
    <source>
        <dbReference type="ARBA" id="ARBA00001933"/>
    </source>
</evidence>
<dbReference type="KEGG" id="htr:EPV75_04015"/>
<comment type="similarity">
    <text evidence="2">Belongs to the class-IV pyridoxal-phosphate-dependent aminotransferase family.</text>
</comment>
<comment type="pathway">
    <text evidence="7">Cofactor biosynthesis; tetrahydrofolate biosynthesis; 4-aminobenzoate from chorismate: step 2/2.</text>
</comment>
<keyword evidence="12" id="KW-1185">Reference proteome</keyword>
<evidence type="ECO:0000256" key="7">
    <source>
        <dbReference type="ARBA" id="ARBA00035633"/>
    </source>
</evidence>
<protein>
    <recommendedName>
        <fullName evidence="8 10">Aminodeoxychorismate lyase</fullName>
        <ecNumber evidence="8 10">4.1.3.38</ecNumber>
    </recommendedName>
</protein>
<dbReference type="SUPFAM" id="SSF56752">
    <property type="entry name" value="D-aminoacid aminotransferase-like PLP-dependent enzymes"/>
    <property type="match status" value="1"/>
</dbReference>
<evidence type="ECO:0000256" key="5">
    <source>
        <dbReference type="ARBA" id="ARBA00022909"/>
    </source>
</evidence>
<name>A0A410H1U1_9GAMM</name>
<dbReference type="Pfam" id="PF01063">
    <property type="entry name" value="Aminotran_4"/>
    <property type="match status" value="1"/>
</dbReference>
<evidence type="ECO:0000256" key="10">
    <source>
        <dbReference type="NCBIfam" id="TIGR03461"/>
    </source>
</evidence>
<dbReference type="RefSeq" id="WP_128384543.1">
    <property type="nucleotide sequence ID" value="NZ_CP035033.1"/>
</dbReference>
<dbReference type="InterPro" id="IPR017824">
    <property type="entry name" value="Aminodeoxychorismate_lyase_IV"/>
</dbReference>
<dbReference type="GO" id="GO:0030170">
    <property type="term" value="F:pyridoxal phosphate binding"/>
    <property type="evidence" value="ECO:0007669"/>
    <property type="project" value="InterPro"/>
</dbReference>
<evidence type="ECO:0000256" key="4">
    <source>
        <dbReference type="ARBA" id="ARBA00022898"/>
    </source>
</evidence>
<dbReference type="Gene3D" id="3.20.10.10">
    <property type="entry name" value="D-amino Acid Aminotransferase, subunit A, domain 2"/>
    <property type="match status" value="1"/>
</dbReference>
<dbReference type="InterPro" id="IPR043132">
    <property type="entry name" value="BCAT-like_C"/>
</dbReference>
<dbReference type="Proteomes" id="UP000285478">
    <property type="component" value="Chromosome"/>
</dbReference>
<dbReference type="PANTHER" id="PTHR42743:SF2">
    <property type="entry name" value="AMINODEOXYCHORISMATE LYASE"/>
    <property type="match status" value="1"/>
</dbReference>
<evidence type="ECO:0000256" key="3">
    <source>
        <dbReference type="ARBA" id="ARBA00011738"/>
    </source>
</evidence>
<dbReference type="InterPro" id="IPR001544">
    <property type="entry name" value="Aminotrans_IV"/>
</dbReference>
<accession>A0A410H1U1</accession>
<comment type="catalytic activity">
    <reaction evidence="9">
        <text>4-amino-4-deoxychorismate = 4-aminobenzoate + pyruvate + H(+)</text>
        <dbReference type="Rhea" id="RHEA:16201"/>
        <dbReference type="ChEBI" id="CHEBI:15361"/>
        <dbReference type="ChEBI" id="CHEBI:15378"/>
        <dbReference type="ChEBI" id="CHEBI:17836"/>
        <dbReference type="ChEBI" id="CHEBI:58406"/>
        <dbReference type="EC" id="4.1.3.38"/>
    </reaction>
</comment>
<evidence type="ECO:0000313" key="11">
    <source>
        <dbReference type="EMBL" id="QAB14900.1"/>
    </source>
</evidence>